<keyword evidence="12" id="KW-1185">Reference proteome</keyword>
<dbReference type="EMBL" id="BMOM01000017">
    <property type="protein sequence ID" value="GGM13088.1"/>
    <property type="molecule type" value="Genomic_DNA"/>
</dbReference>
<name>A0ABQ2GVF0_9DEIO</name>
<feature type="compositionally biased region" description="Basic and acidic residues" evidence="10">
    <location>
        <begin position="104"/>
        <end position="114"/>
    </location>
</feature>
<evidence type="ECO:0000313" key="12">
    <source>
        <dbReference type="Proteomes" id="UP000661918"/>
    </source>
</evidence>
<protein>
    <recommendedName>
        <fullName evidence="9">Sec-independent protein translocase protein TatA</fullName>
    </recommendedName>
</protein>
<gene>
    <name evidence="9 11" type="primary">tatA</name>
    <name evidence="11" type="ORF">GCM10010841_22120</name>
</gene>
<evidence type="ECO:0000256" key="1">
    <source>
        <dbReference type="ARBA" id="ARBA00004162"/>
    </source>
</evidence>
<organism evidence="11 12">
    <name type="scientific">Deinococcus aerophilus</name>
    <dbReference type="NCBI Taxonomy" id="522488"/>
    <lineage>
        <taxon>Bacteria</taxon>
        <taxon>Thermotogati</taxon>
        <taxon>Deinococcota</taxon>
        <taxon>Deinococci</taxon>
        <taxon>Deinococcales</taxon>
        <taxon>Deinococcaceae</taxon>
        <taxon>Deinococcus</taxon>
    </lineage>
</organism>
<dbReference type="NCBIfam" id="TIGR01411">
    <property type="entry name" value="tatAE"/>
    <property type="match status" value="1"/>
</dbReference>
<evidence type="ECO:0000256" key="8">
    <source>
        <dbReference type="ARBA" id="ARBA00023136"/>
    </source>
</evidence>
<keyword evidence="8 9" id="KW-0472">Membrane</keyword>
<accession>A0ABQ2GVF0</accession>
<feature type="region of interest" description="Disordered" evidence="10">
    <location>
        <begin position="48"/>
        <end position="114"/>
    </location>
</feature>
<feature type="compositionally biased region" description="Low complexity" evidence="10">
    <location>
        <begin position="74"/>
        <end position="89"/>
    </location>
</feature>
<dbReference type="NCBIfam" id="NF011430">
    <property type="entry name" value="PRK14861.1"/>
    <property type="match status" value="1"/>
</dbReference>
<evidence type="ECO:0000256" key="5">
    <source>
        <dbReference type="ARBA" id="ARBA00022927"/>
    </source>
</evidence>
<comment type="subunit">
    <text evidence="9">Forms a complex with TatC.</text>
</comment>
<dbReference type="InterPro" id="IPR003369">
    <property type="entry name" value="TatA/B/E"/>
</dbReference>
<dbReference type="HAMAP" id="MF_00236">
    <property type="entry name" value="TatA_E"/>
    <property type="match status" value="1"/>
</dbReference>
<feature type="compositionally biased region" description="Polar residues" evidence="10">
    <location>
        <begin position="57"/>
        <end position="66"/>
    </location>
</feature>
<sequence>MPNIGPAELIVILIVALVVFGPRKLPELGKSLGAGLREFRKSTQGLKEEFEGGLNTPAATPTQTIHASVPPQPVAAASVTPSSVAPVPAGTEVASRPANLDPVNLEKGEEAVRS</sequence>
<evidence type="ECO:0000256" key="4">
    <source>
        <dbReference type="ARBA" id="ARBA00022692"/>
    </source>
</evidence>
<dbReference type="PRINTS" id="PR01506">
    <property type="entry name" value="TATBPROTEIN"/>
</dbReference>
<dbReference type="Proteomes" id="UP000661918">
    <property type="component" value="Unassembled WGS sequence"/>
</dbReference>
<feature type="transmembrane region" description="Helical" evidence="9">
    <location>
        <begin position="6"/>
        <end position="22"/>
    </location>
</feature>
<evidence type="ECO:0000313" key="11">
    <source>
        <dbReference type="EMBL" id="GGM13088.1"/>
    </source>
</evidence>
<keyword evidence="3 9" id="KW-1003">Cell membrane</keyword>
<evidence type="ECO:0000256" key="7">
    <source>
        <dbReference type="ARBA" id="ARBA00023010"/>
    </source>
</evidence>
<evidence type="ECO:0000256" key="3">
    <source>
        <dbReference type="ARBA" id="ARBA00022475"/>
    </source>
</evidence>
<comment type="caution">
    <text evidence="11">The sequence shown here is derived from an EMBL/GenBank/DDBJ whole genome shotgun (WGS) entry which is preliminary data.</text>
</comment>
<evidence type="ECO:0000256" key="6">
    <source>
        <dbReference type="ARBA" id="ARBA00022989"/>
    </source>
</evidence>
<proteinExistence type="inferred from homology"/>
<dbReference type="RefSeq" id="WP_188904405.1">
    <property type="nucleotide sequence ID" value="NZ_BMOM01000017.1"/>
</dbReference>
<keyword evidence="6 9" id="KW-1133">Transmembrane helix</keyword>
<comment type="function">
    <text evidence="9">Part of the twin-arginine translocation (Tat) system that transports large folded proteins containing a characteristic twin-arginine motif in their signal peptide across membranes. TatA could form the protein-conducting channel of the Tat system.</text>
</comment>
<dbReference type="Pfam" id="PF02416">
    <property type="entry name" value="TatA_B_E"/>
    <property type="match status" value="1"/>
</dbReference>
<comment type="subcellular location">
    <subcellularLocation>
        <location evidence="1 9">Cell membrane</location>
        <topology evidence="1 9">Single-pass membrane protein</topology>
    </subcellularLocation>
</comment>
<keyword evidence="2 9" id="KW-0813">Transport</keyword>
<dbReference type="PANTHER" id="PTHR42982:SF1">
    <property type="entry name" value="SEC-INDEPENDENT PROTEIN TRANSLOCASE PROTEIN TATA"/>
    <property type="match status" value="1"/>
</dbReference>
<dbReference type="InterPro" id="IPR006312">
    <property type="entry name" value="TatA/E"/>
</dbReference>
<comment type="similarity">
    <text evidence="9">Belongs to the TatA/E family.</text>
</comment>
<evidence type="ECO:0000256" key="9">
    <source>
        <dbReference type="HAMAP-Rule" id="MF_00236"/>
    </source>
</evidence>
<keyword evidence="5 9" id="KW-0653">Protein transport</keyword>
<keyword evidence="7 9" id="KW-0811">Translocation</keyword>
<evidence type="ECO:0000256" key="2">
    <source>
        <dbReference type="ARBA" id="ARBA00022448"/>
    </source>
</evidence>
<dbReference type="Gene3D" id="1.20.5.3310">
    <property type="match status" value="1"/>
</dbReference>
<evidence type="ECO:0000256" key="10">
    <source>
        <dbReference type="SAM" id="MobiDB-lite"/>
    </source>
</evidence>
<dbReference type="PANTHER" id="PTHR42982">
    <property type="entry name" value="SEC-INDEPENDENT PROTEIN TRANSLOCASE PROTEIN TATA"/>
    <property type="match status" value="1"/>
</dbReference>
<keyword evidence="4 9" id="KW-0812">Transmembrane</keyword>
<reference evidence="12" key="1">
    <citation type="journal article" date="2019" name="Int. J. Syst. Evol. Microbiol.">
        <title>The Global Catalogue of Microorganisms (GCM) 10K type strain sequencing project: providing services to taxonomists for standard genome sequencing and annotation.</title>
        <authorList>
            <consortium name="The Broad Institute Genomics Platform"/>
            <consortium name="The Broad Institute Genome Sequencing Center for Infectious Disease"/>
            <person name="Wu L."/>
            <person name="Ma J."/>
        </authorList>
    </citation>
    <scope>NUCLEOTIDE SEQUENCE [LARGE SCALE GENOMIC DNA]</scope>
    <source>
        <strain evidence="12">JCM 15443</strain>
    </source>
</reference>